<dbReference type="EMBL" id="JAEDAE010000001">
    <property type="protein sequence ID" value="MBH8556911.1"/>
    <property type="molecule type" value="Genomic_DNA"/>
</dbReference>
<name>A0ABS0Q2M7_9BACT</name>
<gene>
    <name evidence="1" type="ORF">I7X13_02560</name>
</gene>
<accession>A0ABS0Q2M7</accession>
<evidence type="ECO:0000313" key="2">
    <source>
        <dbReference type="Proteomes" id="UP000625631"/>
    </source>
</evidence>
<proteinExistence type="predicted"/>
<comment type="caution">
    <text evidence="1">The sequence shown here is derived from an EMBL/GenBank/DDBJ whole genome shotgun (WGS) entry which is preliminary data.</text>
</comment>
<evidence type="ECO:0000313" key="1">
    <source>
        <dbReference type="EMBL" id="MBH8556911.1"/>
    </source>
</evidence>
<protein>
    <submittedName>
        <fullName evidence="1">Uncharacterized protein</fullName>
    </submittedName>
</protein>
<sequence length="123" mass="13081">MAQAKPKTVEVSNPDLKKILASIESVSTYKLSQAVAQVYVVGNGSGSAKLPESDETSHSLLVSVSEYGEHPASRLFKVGPLMNPKIVADKGSAQGEYVMVTEGLASARKTHKLSFANGRVSYQ</sequence>
<dbReference type="Proteomes" id="UP000625631">
    <property type="component" value="Unassembled WGS sequence"/>
</dbReference>
<keyword evidence="2" id="KW-1185">Reference proteome</keyword>
<reference evidence="1 2" key="1">
    <citation type="submission" date="2020-12" db="EMBL/GenBank/DDBJ databases">
        <title>Hymenobacter sp.</title>
        <authorList>
            <person name="Kim M.K."/>
        </authorList>
    </citation>
    <scope>NUCLEOTIDE SEQUENCE [LARGE SCALE GENOMIC DNA]</scope>
    <source>
        <strain evidence="1 2">BT442</strain>
    </source>
</reference>
<organism evidence="1 2">
    <name type="scientific">Hymenobacter negativus</name>
    <dbReference type="NCBI Taxonomy" id="2795026"/>
    <lineage>
        <taxon>Bacteria</taxon>
        <taxon>Pseudomonadati</taxon>
        <taxon>Bacteroidota</taxon>
        <taxon>Cytophagia</taxon>
        <taxon>Cytophagales</taxon>
        <taxon>Hymenobacteraceae</taxon>
        <taxon>Hymenobacter</taxon>
    </lineage>
</organism>
<dbReference type="RefSeq" id="WP_198074229.1">
    <property type="nucleotide sequence ID" value="NZ_JAEDAE010000001.1"/>
</dbReference>